<name>A0AAV7I8Q7_COTGL</name>
<keyword evidence="11" id="KW-1185">Reference proteome</keyword>
<evidence type="ECO:0000256" key="3">
    <source>
        <dbReference type="ARBA" id="ARBA00022737"/>
    </source>
</evidence>
<evidence type="ECO:0000259" key="9">
    <source>
        <dbReference type="PROSITE" id="PS50157"/>
    </source>
</evidence>
<reference evidence="10 11" key="1">
    <citation type="journal article" date="2021" name="J. Hered.">
        <title>A chromosome-level genome assembly of the parasitoid wasp, Cotesia glomerata (Hymenoptera: Braconidae).</title>
        <authorList>
            <person name="Pinto B.J."/>
            <person name="Weis J.J."/>
            <person name="Gamble T."/>
            <person name="Ode P.J."/>
            <person name="Paul R."/>
            <person name="Zaspel J.M."/>
        </authorList>
    </citation>
    <scope>NUCLEOTIDE SEQUENCE [LARGE SCALE GENOMIC DNA]</scope>
    <source>
        <strain evidence="10">CgM1</strain>
    </source>
</reference>
<feature type="region of interest" description="Disordered" evidence="8">
    <location>
        <begin position="44"/>
        <end position="79"/>
    </location>
</feature>
<evidence type="ECO:0000256" key="6">
    <source>
        <dbReference type="ARBA" id="ARBA00023242"/>
    </source>
</evidence>
<feature type="compositionally biased region" description="Low complexity" evidence="8">
    <location>
        <begin position="341"/>
        <end position="361"/>
    </location>
</feature>
<keyword evidence="4 7" id="KW-0863">Zinc-finger</keyword>
<keyword evidence="3" id="KW-0677">Repeat</keyword>
<evidence type="ECO:0000256" key="8">
    <source>
        <dbReference type="SAM" id="MobiDB-lite"/>
    </source>
</evidence>
<evidence type="ECO:0000256" key="7">
    <source>
        <dbReference type="PROSITE-ProRule" id="PRU00042"/>
    </source>
</evidence>
<comment type="subcellular location">
    <subcellularLocation>
        <location evidence="1">Nucleus</location>
    </subcellularLocation>
</comment>
<dbReference type="InterPro" id="IPR013087">
    <property type="entry name" value="Znf_C2H2_type"/>
</dbReference>
<keyword evidence="2" id="KW-0479">Metal-binding</keyword>
<dbReference type="PROSITE" id="PS00028">
    <property type="entry name" value="ZINC_FINGER_C2H2_1"/>
    <property type="match status" value="3"/>
</dbReference>
<gene>
    <name evidence="10" type="ORF">KQX54_000993</name>
</gene>
<dbReference type="FunFam" id="3.30.160.60:FF:000018">
    <property type="entry name" value="Krueppel-like factor 15"/>
    <property type="match status" value="1"/>
</dbReference>
<protein>
    <recommendedName>
        <fullName evidence="9">C2H2-type domain-containing protein</fullName>
    </recommendedName>
</protein>
<dbReference type="GO" id="GO:0005634">
    <property type="term" value="C:nucleus"/>
    <property type="evidence" value="ECO:0007669"/>
    <property type="project" value="UniProtKB-SubCell"/>
</dbReference>
<dbReference type="Pfam" id="PF00096">
    <property type="entry name" value="zf-C2H2"/>
    <property type="match status" value="3"/>
</dbReference>
<dbReference type="PANTHER" id="PTHR23235:SF174">
    <property type="entry name" value="CABUT, ISOFORM A"/>
    <property type="match status" value="1"/>
</dbReference>
<feature type="domain" description="C2H2-type" evidence="9">
    <location>
        <begin position="313"/>
        <end position="340"/>
    </location>
</feature>
<dbReference type="SUPFAM" id="SSF57667">
    <property type="entry name" value="beta-beta-alpha zinc fingers"/>
    <property type="match status" value="2"/>
</dbReference>
<dbReference type="PROSITE" id="PS50157">
    <property type="entry name" value="ZINC_FINGER_C2H2_2"/>
    <property type="match status" value="3"/>
</dbReference>
<feature type="domain" description="C2H2-type" evidence="9">
    <location>
        <begin position="253"/>
        <end position="282"/>
    </location>
</feature>
<accession>A0AAV7I8Q7</accession>
<feature type="region of interest" description="Disordered" evidence="8">
    <location>
        <begin position="1"/>
        <end position="20"/>
    </location>
</feature>
<evidence type="ECO:0000256" key="1">
    <source>
        <dbReference type="ARBA" id="ARBA00004123"/>
    </source>
</evidence>
<dbReference type="GO" id="GO:0008270">
    <property type="term" value="F:zinc ion binding"/>
    <property type="evidence" value="ECO:0007669"/>
    <property type="project" value="UniProtKB-KW"/>
</dbReference>
<evidence type="ECO:0000256" key="2">
    <source>
        <dbReference type="ARBA" id="ARBA00022723"/>
    </source>
</evidence>
<dbReference type="FunFam" id="3.30.160.60:FF:001110">
    <property type="entry name" value="Krueppel factor 13"/>
    <property type="match status" value="1"/>
</dbReference>
<dbReference type="GO" id="GO:0000981">
    <property type="term" value="F:DNA-binding transcription factor activity, RNA polymerase II-specific"/>
    <property type="evidence" value="ECO:0007669"/>
    <property type="project" value="TreeGrafter"/>
</dbReference>
<dbReference type="EMBL" id="JAHXZJ010001874">
    <property type="protein sequence ID" value="KAH0548381.1"/>
    <property type="molecule type" value="Genomic_DNA"/>
</dbReference>
<evidence type="ECO:0000313" key="11">
    <source>
        <dbReference type="Proteomes" id="UP000826195"/>
    </source>
</evidence>
<feature type="domain" description="C2H2-type" evidence="9">
    <location>
        <begin position="283"/>
        <end position="312"/>
    </location>
</feature>
<feature type="region of interest" description="Disordered" evidence="8">
    <location>
        <begin position="330"/>
        <end position="361"/>
    </location>
</feature>
<dbReference type="Gene3D" id="3.30.160.60">
    <property type="entry name" value="Classic Zinc Finger"/>
    <property type="match status" value="3"/>
</dbReference>
<sequence>MNSNNVLLSPPASPQLKYTHNEPLQSSFSVAALLGEKLFQKSTLNSEIKKHDNAHPNLPPTPQPSDTEEDEQPPRKRTRCTEQCGELTKLLLDGTPPPSPEPVRASVIMRANRDGTCSPANLSAIKKSTAGMSPVVGLSAHPTRPKPPAPITLDKPVVETENILKTLKFKMSLRKEEIIVNSKNTDRESQCQKLQLLAPKPPAITMVTGILGTPLVLPTSTATPLLFVTSPTITTTSSTAPGSLDSGARRRVYECEYPGCGKNYFKSSHLKAHKRTHTGERPFPCPYEDCGRRFSRSDELSRHKRTHTGEKKFVCSVCQRRFMRSDHLAKHVKRHTKDRNLSSSALMSSSSSSSPSSSSLSLPTAAHLQSTVTPAPLRINLLPVIAPRLQQCNTQTFISQSL</sequence>
<dbReference type="AlphaFoldDB" id="A0AAV7I8Q7"/>
<dbReference type="InterPro" id="IPR036236">
    <property type="entry name" value="Znf_C2H2_sf"/>
</dbReference>
<evidence type="ECO:0000313" key="10">
    <source>
        <dbReference type="EMBL" id="KAH0548381.1"/>
    </source>
</evidence>
<dbReference type="FunFam" id="3.30.160.60:FF:000125">
    <property type="entry name" value="Putative zinc finger protein 143"/>
    <property type="match status" value="1"/>
</dbReference>
<organism evidence="10 11">
    <name type="scientific">Cotesia glomerata</name>
    <name type="common">Lepidopteran parasitic wasp</name>
    <name type="synonym">Apanteles glomeratus</name>
    <dbReference type="NCBI Taxonomy" id="32391"/>
    <lineage>
        <taxon>Eukaryota</taxon>
        <taxon>Metazoa</taxon>
        <taxon>Ecdysozoa</taxon>
        <taxon>Arthropoda</taxon>
        <taxon>Hexapoda</taxon>
        <taxon>Insecta</taxon>
        <taxon>Pterygota</taxon>
        <taxon>Neoptera</taxon>
        <taxon>Endopterygota</taxon>
        <taxon>Hymenoptera</taxon>
        <taxon>Apocrita</taxon>
        <taxon>Ichneumonoidea</taxon>
        <taxon>Braconidae</taxon>
        <taxon>Microgastrinae</taxon>
        <taxon>Cotesia</taxon>
    </lineage>
</organism>
<keyword evidence="6" id="KW-0539">Nucleus</keyword>
<proteinExistence type="predicted"/>
<dbReference type="Proteomes" id="UP000826195">
    <property type="component" value="Unassembled WGS sequence"/>
</dbReference>
<dbReference type="PANTHER" id="PTHR23235">
    <property type="entry name" value="KRUEPPEL-LIKE TRANSCRIPTION FACTOR"/>
    <property type="match status" value="1"/>
</dbReference>
<dbReference type="GO" id="GO:0000978">
    <property type="term" value="F:RNA polymerase II cis-regulatory region sequence-specific DNA binding"/>
    <property type="evidence" value="ECO:0007669"/>
    <property type="project" value="TreeGrafter"/>
</dbReference>
<evidence type="ECO:0000256" key="5">
    <source>
        <dbReference type="ARBA" id="ARBA00022833"/>
    </source>
</evidence>
<dbReference type="SMART" id="SM00355">
    <property type="entry name" value="ZnF_C2H2"/>
    <property type="match status" value="3"/>
</dbReference>
<keyword evidence="5" id="KW-0862">Zinc</keyword>
<evidence type="ECO:0000256" key="4">
    <source>
        <dbReference type="ARBA" id="ARBA00022771"/>
    </source>
</evidence>
<comment type="caution">
    <text evidence="10">The sequence shown here is derived from an EMBL/GenBank/DDBJ whole genome shotgun (WGS) entry which is preliminary data.</text>
</comment>